<reference evidence="2" key="1">
    <citation type="submission" date="2021-01" db="EMBL/GenBank/DDBJ databases">
        <authorList>
            <person name="Corre E."/>
            <person name="Pelletier E."/>
            <person name="Niang G."/>
            <person name="Scheremetjew M."/>
            <person name="Finn R."/>
            <person name="Kale V."/>
            <person name="Holt S."/>
            <person name="Cochrane G."/>
            <person name="Meng A."/>
            <person name="Brown T."/>
            <person name="Cohen L."/>
        </authorList>
    </citation>
    <scope>NUCLEOTIDE SEQUENCE</scope>
    <source>
        <strain evidence="2">CCMP 769</strain>
    </source>
</reference>
<sequence length="233" mass="25601">MDTAVIELHVDKDSSCALCRRCQMRKRLARKAAEMQEAKNAQAGLRPSKTPEREEDDDTDGSLAVVNECREKARSGSKSKKKKGKRNRGRKKICSGNVQPEVTVAEEILNESVKEPQLSALASDVSDQSIGSNSPAHLSENEDEAAGNEPSPPTSLEDVVVSTGLDSQVDAAHDGEFDDVFRIPHDVQEEIDLEVENFRIRLARASATVVGEKLKPVFILPCLEDVEWADCME</sequence>
<evidence type="ECO:0000313" key="3">
    <source>
        <dbReference type="EMBL" id="CAE0034269.1"/>
    </source>
</evidence>
<name>A0A7S2ZAT7_9RHOD</name>
<dbReference type="EMBL" id="HBHW01002972">
    <property type="protein sequence ID" value="CAE0034268.1"/>
    <property type="molecule type" value="Transcribed_RNA"/>
</dbReference>
<evidence type="ECO:0000313" key="2">
    <source>
        <dbReference type="EMBL" id="CAE0034268.1"/>
    </source>
</evidence>
<evidence type="ECO:0000256" key="1">
    <source>
        <dbReference type="SAM" id="MobiDB-lite"/>
    </source>
</evidence>
<protein>
    <submittedName>
        <fullName evidence="2">Uncharacterized protein</fullName>
    </submittedName>
</protein>
<feature type="compositionally biased region" description="Polar residues" evidence="1">
    <location>
        <begin position="125"/>
        <end position="136"/>
    </location>
</feature>
<feature type="compositionally biased region" description="Basic residues" evidence="1">
    <location>
        <begin position="75"/>
        <end position="93"/>
    </location>
</feature>
<gene>
    <name evidence="2" type="ORF">RMAR00112_LOCUS2212</name>
    <name evidence="3" type="ORF">RMAR00112_LOCUS2213</name>
</gene>
<dbReference type="EMBL" id="HBHW01002973">
    <property type="protein sequence ID" value="CAE0034269.1"/>
    <property type="molecule type" value="Transcribed_RNA"/>
</dbReference>
<proteinExistence type="predicted"/>
<organism evidence="2">
    <name type="scientific">Rhodosorus marinus</name>
    <dbReference type="NCBI Taxonomy" id="101924"/>
    <lineage>
        <taxon>Eukaryota</taxon>
        <taxon>Rhodophyta</taxon>
        <taxon>Stylonematophyceae</taxon>
        <taxon>Stylonematales</taxon>
        <taxon>Stylonemataceae</taxon>
        <taxon>Rhodosorus</taxon>
    </lineage>
</organism>
<accession>A0A7S2ZAT7</accession>
<feature type="region of interest" description="Disordered" evidence="1">
    <location>
        <begin position="122"/>
        <end position="158"/>
    </location>
</feature>
<dbReference type="AlphaFoldDB" id="A0A7S2ZAT7"/>
<feature type="region of interest" description="Disordered" evidence="1">
    <location>
        <begin position="33"/>
        <end position="96"/>
    </location>
</feature>